<evidence type="ECO:0000313" key="2">
    <source>
        <dbReference type="EMBL" id="KAF7289169.1"/>
    </source>
</evidence>
<dbReference type="PANTHER" id="PTHR34776:SF1">
    <property type="entry name" value="F17F16.3 PROTEIN"/>
    <property type="match status" value="1"/>
</dbReference>
<dbReference type="RefSeq" id="XP_037213200.1">
    <property type="nucleotide sequence ID" value="XM_037370199.1"/>
</dbReference>
<dbReference type="EMBL" id="JACAZF010000017">
    <property type="protein sequence ID" value="KAF7289169.1"/>
    <property type="molecule type" value="Genomic_DNA"/>
</dbReference>
<dbReference type="GeneID" id="59352715"/>
<organism evidence="2 3">
    <name type="scientific">Mycena indigotica</name>
    <dbReference type="NCBI Taxonomy" id="2126181"/>
    <lineage>
        <taxon>Eukaryota</taxon>
        <taxon>Fungi</taxon>
        <taxon>Dikarya</taxon>
        <taxon>Basidiomycota</taxon>
        <taxon>Agaricomycotina</taxon>
        <taxon>Agaricomycetes</taxon>
        <taxon>Agaricomycetidae</taxon>
        <taxon>Agaricales</taxon>
        <taxon>Marasmiineae</taxon>
        <taxon>Mycenaceae</taxon>
        <taxon>Mycena</taxon>
    </lineage>
</organism>
<dbReference type="PANTHER" id="PTHR34776">
    <property type="entry name" value="F17F16.3 PROTEIN"/>
    <property type="match status" value="1"/>
</dbReference>
<name>A0A8H6VPR7_9AGAR</name>
<sequence length="413" mass="45410">MVTTRGQAQRIEQDEATARIHAAADLPDNLSRLPAPQNSSLKPPASSDDEDNRKDDGPPAKKVKIEAPNGEIEALDATQVRQTGATERGYVYFFFRPRVETFQPSSVDDVKNVHMLLVPRPPKFSVTTTKSTKRTKAVVVDEMDVLERGEDAVPAPQDSGPKAKHYRLITLGKKALPDPDGNARRGKRKETFWARVTAVGDDLDELEEGLGEKTYETKTRGTRHDPPARLVARGCYALVTNEATKPSDEKAYLGYTISHPSPEELASGELHVQNELNIRPEGAFLLQAKNPSVDTPGPELPEDIMKDVFGRGRRGRASQGLKFAPSVQPRVLDYPGLELLLIAVGHLEEKLGDGRGQGGSVLEQSSIDTEKQSMSAMKRVAEEEEDLGVLDIFHELWATSEPDIPSVLNGEWI</sequence>
<accession>A0A8H6VPR7</accession>
<feature type="compositionally biased region" description="Basic and acidic residues" evidence="1">
    <location>
        <begin position="51"/>
        <end position="65"/>
    </location>
</feature>
<dbReference type="Proteomes" id="UP000636479">
    <property type="component" value="Unassembled WGS sequence"/>
</dbReference>
<proteinExistence type="predicted"/>
<gene>
    <name evidence="2" type="ORF">MIND_01378000</name>
</gene>
<dbReference type="OrthoDB" id="1028014at2759"/>
<comment type="caution">
    <text evidence="2">The sequence shown here is derived from an EMBL/GenBank/DDBJ whole genome shotgun (WGS) entry which is preliminary data.</text>
</comment>
<keyword evidence="3" id="KW-1185">Reference proteome</keyword>
<protein>
    <submittedName>
        <fullName evidence="2">Uncharacterized protein</fullName>
    </submittedName>
</protein>
<feature type="region of interest" description="Disordered" evidence="1">
    <location>
        <begin position="1"/>
        <end position="69"/>
    </location>
</feature>
<reference evidence="2" key="1">
    <citation type="submission" date="2020-05" db="EMBL/GenBank/DDBJ databases">
        <title>Mycena genomes resolve the evolution of fungal bioluminescence.</title>
        <authorList>
            <person name="Tsai I.J."/>
        </authorList>
    </citation>
    <scope>NUCLEOTIDE SEQUENCE</scope>
    <source>
        <strain evidence="2">171206Taipei</strain>
    </source>
</reference>
<dbReference type="AlphaFoldDB" id="A0A8H6VPR7"/>
<evidence type="ECO:0000256" key="1">
    <source>
        <dbReference type="SAM" id="MobiDB-lite"/>
    </source>
</evidence>
<evidence type="ECO:0000313" key="3">
    <source>
        <dbReference type="Proteomes" id="UP000636479"/>
    </source>
</evidence>